<dbReference type="PANTHER" id="PTHR46586:SF3">
    <property type="entry name" value="ANKYRIN REPEAT-CONTAINING PROTEIN"/>
    <property type="match status" value="1"/>
</dbReference>
<dbReference type="PANTHER" id="PTHR46586">
    <property type="entry name" value="ANKYRIN REPEAT-CONTAINING PROTEIN"/>
    <property type="match status" value="1"/>
</dbReference>
<evidence type="ECO:0000313" key="3">
    <source>
        <dbReference type="Proteomes" id="UP000332933"/>
    </source>
</evidence>
<dbReference type="EMBL" id="CAADRA010007411">
    <property type="protein sequence ID" value="VFU00943.1"/>
    <property type="molecule type" value="Genomic_DNA"/>
</dbReference>
<gene>
    <name evidence="2" type="primary">Aste57867_24303</name>
    <name evidence="1" type="ORF">As57867_024228</name>
    <name evidence="2" type="ORF">ASTE57867_24303</name>
</gene>
<dbReference type="AlphaFoldDB" id="A0A485LQ52"/>
<keyword evidence="3" id="KW-1185">Reference proteome</keyword>
<reference evidence="1" key="2">
    <citation type="submission" date="2019-06" db="EMBL/GenBank/DDBJ databases">
        <title>Genomics analysis of Aphanomyces spp. identifies a new class of oomycete effector associated with host adaptation.</title>
        <authorList>
            <person name="Gaulin E."/>
        </authorList>
    </citation>
    <scope>NUCLEOTIDE SEQUENCE</scope>
    <source>
        <strain evidence="1">CBS 578.67</strain>
    </source>
</reference>
<dbReference type="Gene3D" id="1.25.40.20">
    <property type="entry name" value="Ankyrin repeat-containing domain"/>
    <property type="match status" value="1"/>
</dbReference>
<dbReference type="Proteomes" id="UP000332933">
    <property type="component" value="Unassembled WGS sequence"/>
</dbReference>
<dbReference type="InterPro" id="IPR002110">
    <property type="entry name" value="Ankyrin_rpt"/>
</dbReference>
<reference evidence="2 3" key="1">
    <citation type="submission" date="2019-03" db="EMBL/GenBank/DDBJ databases">
        <authorList>
            <person name="Gaulin E."/>
            <person name="Dumas B."/>
        </authorList>
    </citation>
    <scope>NUCLEOTIDE SEQUENCE [LARGE SCALE GENOMIC DNA]</scope>
    <source>
        <strain evidence="2">CBS 568.67</strain>
    </source>
</reference>
<dbReference type="InterPro" id="IPR052050">
    <property type="entry name" value="SecEffector_AnkRepeat"/>
</dbReference>
<accession>A0A485LQ52</accession>
<dbReference type="EMBL" id="VJMH01007385">
    <property type="protein sequence ID" value="KAF0683658.1"/>
    <property type="molecule type" value="Genomic_DNA"/>
</dbReference>
<proteinExistence type="predicted"/>
<organism evidence="2 3">
    <name type="scientific">Aphanomyces stellatus</name>
    <dbReference type="NCBI Taxonomy" id="120398"/>
    <lineage>
        <taxon>Eukaryota</taxon>
        <taxon>Sar</taxon>
        <taxon>Stramenopiles</taxon>
        <taxon>Oomycota</taxon>
        <taxon>Saprolegniomycetes</taxon>
        <taxon>Saprolegniales</taxon>
        <taxon>Verrucalvaceae</taxon>
        <taxon>Aphanomyces</taxon>
    </lineage>
</organism>
<dbReference type="InterPro" id="IPR036770">
    <property type="entry name" value="Ankyrin_rpt-contain_sf"/>
</dbReference>
<evidence type="ECO:0000313" key="2">
    <source>
        <dbReference type="EMBL" id="VFU00943.1"/>
    </source>
</evidence>
<dbReference type="SUPFAM" id="SSF48403">
    <property type="entry name" value="Ankyrin repeat"/>
    <property type="match status" value="1"/>
</dbReference>
<evidence type="ECO:0000313" key="1">
    <source>
        <dbReference type="EMBL" id="KAF0683658.1"/>
    </source>
</evidence>
<protein>
    <submittedName>
        <fullName evidence="2">Aste57867_24303 protein</fullName>
    </submittedName>
</protein>
<dbReference type="Pfam" id="PF12796">
    <property type="entry name" value="Ank_2"/>
    <property type="match status" value="1"/>
</dbReference>
<name>A0A485LQ52_9STRA</name>
<sequence>MKQARHHTADYIAAPLLSPELLALITSYQKGIYEDMLPFLAQEVPTWTLEASDVSRSKSYNAIRPSLLAWLGRWRLGRLPTLFDCLPFLRDVVLFHAVKTHDMALVDWFLTHMDAYLRALPLFLLDLAADANALDVMLALHGHGHQSYSDGAIKSAIQHCNLPMLHFLRDQTRSIVPDFDVHCIGQAIAQGKLDVVQWLLNNGQLSDVTSASLVHAARSGHLETLTLLHDAGYGNDVDRMAVTRAAASFGHVHIVRWLFSPSSSWGSCPRCALDAAEDYDRVVTARVLQAILQRKDESFPCDLCVDAAT</sequence>